<proteinExistence type="predicted"/>
<evidence type="ECO:0000313" key="3">
    <source>
        <dbReference type="EMBL" id="KAJ0219269.1"/>
    </source>
</evidence>
<comment type="caution">
    <text evidence="3">The sequence shown here is derived from an EMBL/GenBank/DDBJ whole genome shotgun (WGS) entry which is preliminary data.</text>
</comment>
<gene>
    <name evidence="3" type="ORF">LSAT_V11C300131230</name>
</gene>
<dbReference type="EMBL" id="NBSK02000003">
    <property type="protein sequence ID" value="KAJ0219269.1"/>
    <property type="molecule type" value="Genomic_DNA"/>
</dbReference>
<dbReference type="GO" id="GO:0009658">
    <property type="term" value="P:chloroplast organization"/>
    <property type="evidence" value="ECO:0007669"/>
    <property type="project" value="InterPro"/>
</dbReference>
<evidence type="ECO:0000256" key="2">
    <source>
        <dbReference type="PROSITE-ProRule" id="PRU00708"/>
    </source>
</evidence>
<dbReference type="AlphaFoldDB" id="A0A9R1W8T2"/>
<keyword evidence="1" id="KW-0677">Repeat</keyword>
<keyword evidence="4" id="KW-1185">Reference proteome</keyword>
<dbReference type="InterPro" id="IPR044645">
    <property type="entry name" value="DG1/EMB2279-like"/>
</dbReference>
<evidence type="ECO:0008006" key="5">
    <source>
        <dbReference type="Google" id="ProtNLM"/>
    </source>
</evidence>
<dbReference type="InterPro" id="IPR011990">
    <property type="entry name" value="TPR-like_helical_dom_sf"/>
</dbReference>
<dbReference type="Gene3D" id="1.25.40.10">
    <property type="entry name" value="Tetratricopeptide repeat domain"/>
    <property type="match status" value="1"/>
</dbReference>
<dbReference type="PANTHER" id="PTHR46935">
    <property type="entry name" value="OS01G0674700 PROTEIN"/>
    <property type="match status" value="1"/>
</dbReference>
<name>A0A9R1W8T2_LACSA</name>
<protein>
    <recommendedName>
        <fullName evidence="5">Pentacotripeptide-repeat region of PRORP domain-containing protein</fullName>
    </recommendedName>
</protein>
<organism evidence="3 4">
    <name type="scientific">Lactuca sativa</name>
    <name type="common">Garden lettuce</name>
    <dbReference type="NCBI Taxonomy" id="4236"/>
    <lineage>
        <taxon>Eukaryota</taxon>
        <taxon>Viridiplantae</taxon>
        <taxon>Streptophyta</taxon>
        <taxon>Embryophyta</taxon>
        <taxon>Tracheophyta</taxon>
        <taxon>Spermatophyta</taxon>
        <taxon>Magnoliopsida</taxon>
        <taxon>eudicotyledons</taxon>
        <taxon>Gunneridae</taxon>
        <taxon>Pentapetalae</taxon>
        <taxon>asterids</taxon>
        <taxon>campanulids</taxon>
        <taxon>Asterales</taxon>
        <taxon>Asteraceae</taxon>
        <taxon>Cichorioideae</taxon>
        <taxon>Cichorieae</taxon>
        <taxon>Lactucinae</taxon>
        <taxon>Lactuca</taxon>
    </lineage>
</organism>
<dbReference type="PANTHER" id="PTHR46935:SF1">
    <property type="entry name" value="OS01G0674700 PROTEIN"/>
    <property type="match status" value="1"/>
</dbReference>
<evidence type="ECO:0000256" key="1">
    <source>
        <dbReference type="ARBA" id="ARBA00022737"/>
    </source>
</evidence>
<reference evidence="3 4" key="1">
    <citation type="journal article" date="2017" name="Nat. Commun.">
        <title>Genome assembly with in vitro proximity ligation data and whole-genome triplication in lettuce.</title>
        <authorList>
            <person name="Reyes-Chin-Wo S."/>
            <person name="Wang Z."/>
            <person name="Yang X."/>
            <person name="Kozik A."/>
            <person name="Arikit S."/>
            <person name="Song C."/>
            <person name="Xia L."/>
            <person name="Froenicke L."/>
            <person name="Lavelle D.O."/>
            <person name="Truco M.J."/>
            <person name="Xia R."/>
            <person name="Zhu S."/>
            <person name="Xu C."/>
            <person name="Xu H."/>
            <person name="Xu X."/>
            <person name="Cox K."/>
            <person name="Korf I."/>
            <person name="Meyers B.C."/>
            <person name="Michelmore R.W."/>
        </authorList>
    </citation>
    <scope>NUCLEOTIDE SEQUENCE [LARGE SCALE GENOMIC DNA]</scope>
    <source>
        <strain evidence="4">cv. Salinas</strain>
        <tissue evidence="3">Seedlings</tissue>
    </source>
</reference>
<sequence>MSFSKKMQKSFIPNSLTYKVVVNTLWKEGRIDEAFAAIEDMERCGIVGSAAVYYDLAICLCSAGGCNEALIQLGLVIDLTNTSRYYSMNDWKKEGIKYVMEVEVIYGSDLDTSVYGSGFPRASDERPSPLVVQSMSFSNIWKYSLCKFD</sequence>
<feature type="repeat" description="PPR" evidence="2">
    <location>
        <begin position="14"/>
        <end position="48"/>
    </location>
</feature>
<dbReference type="PROSITE" id="PS51375">
    <property type="entry name" value="PPR"/>
    <property type="match status" value="1"/>
</dbReference>
<accession>A0A9R1W8T2</accession>
<dbReference type="Proteomes" id="UP000235145">
    <property type="component" value="Unassembled WGS sequence"/>
</dbReference>
<dbReference type="InterPro" id="IPR002885">
    <property type="entry name" value="PPR_rpt"/>
</dbReference>
<evidence type="ECO:0000313" key="4">
    <source>
        <dbReference type="Proteomes" id="UP000235145"/>
    </source>
</evidence>